<feature type="compositionally biased region" description="Basic residues" evidence="1">
    <location>
        <begin position="1"/>
        <end position="11"/>
    </location>
</feature>
<feature type="compositionally biased region" description="Basic and acidic residues" evidence="1">
    <location>
        <begin position="20"/>
        <end position="29"/>
    </location>
</feature>
<reference evidence="3" key="3">
    <citation type="journal article" date="2011" name="PLoS ONE">
        <title>Genome sequence of a mesophilic hydrogenotrophic methanogen Methanocella paludicola, the first cultivated representative of the order Methanocellales.</title>
        <authorList>
            <person name="Sakai S."/>
            <person name="Takaki Y."/>
            <person name="Shimamura S."/>
            <person name="Sekine M."/>
            <person name="Tajima T."/>
            <person name="Kosugi H."/>
            <person name="Ichikawa N."/>
            <person name="Tasumi E."/>
            <person name="Hiraki A.T."/>
            <person name="Shimizu A."/>
            <person name="Kato Y."/>
            <person name="Nishiko R."/>
            <person name="Mori K."/>
            <person name="Fujita N."/>
            <person name="Imachi H."/>
            <person name="Takai K."/>
        </authorList>
    </citation>
    <scope>NUCLEOTIDE SEQUENCE [LARGE SCALE GENOMIC DNA]</scope>
    <source>
        <strain evidence="3">DSM 17711 / JCM 13418 / NBRC 101707 / SANAE</strain>
    </source>
</reference>
<evidence type="ECO:0000313" key="2">
    <source>
        <dbReference type="EMBL" id="BAI61088.1"/>
    </source>
</evidence>
<dbReference type="GeneID" id="8681036"/>
<reference evidence="2 3" key="2">
    <citation type="journal article" date="2008" name="Int. J. Syst. Evol. Microbiol.">
        <title>Methanocella paludicola gen. nov., sp. nov., a methane-producing archaeon, the first isolate of the lineage 'Rice Cluster I', and proposal of the new archaeal order Methanocellales ord. nov.</title>
        <authorList>
            <person name="Sakai S."/>
            <person name="Imachi H."/>
            <person name="Hanada S."/>
            <person name="Ohashi A."/>
            <person name="Harada H."/>
            <person name="Kamagata Y."/>
        </authorList>
    </citation>
    <scope>NUCLEOTIDE SEQUENCE [LARGE SCALE GENOMIC DNA]</scope>
    <source>
        <strain evidence="3">DSM 17711 / JCM 13418 / NBRC 101707 / SANAE</strain>
    </source>
</reference>
<dbReference type="KEGG" id="mpd:MCP_1016"/>
<keyword evidence="3" id="KW-1185">Reference proteome</keyword>
<name>D1YXB6_METPS</name>
<dbReference type="RefSeq" id="WP_012899767.1">
    <property type="nucleotide sequence ID" value="NC_013665.1"/>
</dbReference>
<dbReference type="InParanoid" id="D1YXB6"/>
<dbReference type="PATRIC" id="fig|304371.9.peg.1047"/>
<dbReference type="EMBL" id="AP011532">
    <property type="protein sequence ID" value="BAI61088.1"/>
    <property type="molecule type" value="Genomic_DNA"/>
</dbReference>
<feature type="region of interest" description="Disordered" evidence="1">
    <location>
        <begin position="1"/>
        <end position="29"/>
    </location>
</feature>
<sequence>MTVKKAHKKPAPKQAPLFGEKPEEHLEPAHPDENLTLIVDKKSYDRFIKVISLRVYTEFERTLRETGVHRPELALVGFDLKKAAEESDVRMSNYIALNARIMIEKAFADPEEFASRYMPRVMREMSAGGPAGLRGHIESKVQHDIMMEIRSIAMQHIPESERYGYRHKFKVL</sequence>
<dbReference type="eggNOG" id="arCOG11705">
    <property type="taxonomic scope" value="Archaea"/>
</dbReference>
<evidence type="ECO:0000313" key="3">
    <source>
        <dbReference type="Proteomes" id="UP000001882"/>
    </source>
</evidence>
<reference evidence="2 3" key="1">
    <citation type="journal article" date="2007" name="Appl. Environ. Microbiol.">
        <title>Isolation of key methanogens for global methane emission from rice paddy fields: a novel isolate affiliated with the clone cluster rice cluster I.</title>
        <authorList>
            <person name="Sakai S."/>
            <person name="Imachi H."/>
            <person name="Sekiguchi Y."/>
            <person name="Ohashi A."/>
            <person name="Harada H."/>
            <person name="Kamagata Y."/>
        </authorList>
    </citation>
    <scope>NUCLEOTIDE SEQUENCE [LARGE SCALE GENOMIC DNA]</scope>
    <source>
        <strain evidence="3">DSM 17711 / JCM 13418 / NBRC 101707 / SANAE</strain>
    </source>
</reference>
<proteinExistence type="predicted"/>
<accession>D1YXB6</accession>
<gene>
    <name evidence="2" type="ordered locus">MCP_1016</name>
</gene>
<evidence type="ECO:0000256" key="1">
    <source>
        <dbReference type="SAM" id="MobiDB-lite"/>
    </source>
</evidence>
<dbReference type="OrthoDB" id="147866at2157"/>
<dbReference type="Proteomes" id="UP000001882">
    <property type="component" value="Chromosome"/>
</dbReference>
<organism evidence="2 3">
    <name type="scientific">Methanocella paludicola (strain DSM 17711 / JCM 13418 / NBRC 101707 / SANAE)</name>
    <dbReference type="NCBI Taxonomy" id="304371"/>
    <lineage>
        <taxon>Archaea</taxon>
        <taxon>Methanobacteriati</taxon>
        <taxon>Methanobacteriota</taxon>
        <taxon>Stenosarchaea group</taxon>
        <taxon>Methanomicrobia</taxon>
        <taxon>Methanocellales</taxon>
        <taxon>Methanocellaceae</taxon>
        <taxon>Methanocella</taxon>
    </lineage>
</organism>
<dbReference type="AlphaFoldDB" id="D1YXB6"/>
<protein>
    <submittedName>
        <fullName evidence="2">Uncharacterized protein</fullName>
    </submittedName>
</protein>